<dbReference type="CDD" id="cd12797">
    <property type="entry name" value="M23_peptidase"/>
    <property type="match status" value="1"/>
</dbReference>
<dbReference type="PANTHER" id="PTHR21666">
    <property type="entry name" value="PEPTIDASE-RELATED"/>
    <property type="match status" value="1"/>
</dbReference>
<reference evidence="3" key="1">
    <citation type="journal article" date="2019" name="Int. J. Syst. Evol. Microbiol.">
        <title>The Global Catalogue of Microorganisms (GCM) 10K type strain sequencing project: providing services to taxonomists for standard genome sequencing and annotation.</title>
        <authorList>
            <consortium name="The Broad Institute Genomics Platform"/>
            <consortium name="The Broad Institute Genome Sequencing Center for Infectious Disease"/>
            <person name="Wu L."/>
            <person name="Ma J."/>
        </authorList>
    </citation>
    <scope>NUCLEOTIDE SEQUENCE [LARGE SCALE GENOMIC DNA]</scope>
    <source>
        <strain evidence="3">JCM 30071</strain>
    </source>
</reference>
<protein>
    <submittedName>
        <fullName evidence="2">Peptidase M23</fullName>
    </submittedName>
</protein>
<comment type="caution">
    <text evidence="2">The sequence shown here is derived from an EMBL/GenBank/DDBJ whole genome shotgun (WGS) entry which is preliminary data.</text>
</comment>
<evidence type="ECO:0000313" key="3">
    <source>
        <dbReference type="Proteomes" id="UP000634435"/>
    </source>
</evidence>
<dbReference type="Proteomes" id="UP000634435">
    <property type="component" value="Unassembled WGS sequence"/>
</dbReference>
<dbReference type="Pfam" id="PF01551">
    <property type="entry name" value="Peptidase_M23"/>
    <property type="match status" value="1"/>
</dbReference>
<dbReference type="PANTHER" id="PTHR21666:SF270">
    <property type="entry name" value="MUREIN HYDROLASE ACTIVATOR ENVC"/>
    <property type="match status" value="1"/>
</dbReference>
<keyword evidence="3" id="KW-1185">Reference proteome</keyword>
<feature type="domain" description="M23ase beta-sheet core" evidence="1">
    <location>
        <begin position="203"/>
        <end position="297"/>
    </location>
</feature>
<dbReference type="EMBL" id="BMPN01000011">
    <property type="protein sequence ID" value="GGJ76066.1"/>
    <property type="molecule type" value="Genomic_DNA"/>
</dbReference>
<proteinExistence type="predicted"/>
<dbReference type="InterPro" id="IPR016047">
    <property type="entry name" value="M23ase_b-sheet_dom"/>
</dbReference>
<name>A0ABQ2DXK0_9BACI</name>
<dbReference type="PROSITE" id="PS51257">
    <property type="entry name" value="PROKAR_LIPOPROTEIN"/>
    <property type="match status" value="1"/>
</dbReference>
<dbReference type="RefSeq" id="WP_021292368.1">
    <property type="nucleotide sequence ID" value="NZ_BMPN01000011.1"/>
</dbReference>
<dbReference type="InterPro" id="IPR011055">
    <property type="entry name" value="Dup_hybrid_motif"/>
</dbReference>
<dbReference type="Gene3D" id="2.70.70.10">
    <property type="entry name" value="Glucose Permease (Domain IIA)"/>
    <property type="match status" value="1"/>
</dbReference>
<evidence type="ECO:0000259" key="1">
    <source>
        <dbReference type="Pfam" id="PF01551"/>
    </source>
</evidence>
<sequence>MKMYVKLSILLLLIVIGLIACSGKNNKEDDKSDSSNEATIPPKDLPDAFLAGDFEKIYNQTSEGFQSQLTLKEFVQTTEAFHKDIRNYSLVSTMPLQGMSEYLWRNTKGNKGLRGIFAEDHTIEGLQVMPLTSNKDTDNQYTENTYQLPMEGEWLVFWGGTNELVNYHYATVSQRYAYDLVIQQEGTTFKGDPTKNKNYHAFGKKAVAPFDGVIVSSENTIPDNTPTIDTNTEQPLGNHVVIEHENNEYSFIAHLQEGSLMVQEGDEVFSGEVVGLVGNSGNSSEPHIHYHVADNEELQEATSIRIRLTQDREPIRGDMTEGFNLE</sequence>
<gene>
    <name evidence="2" type="ORF">GCM10007111_42020</name>
</gene>
<evidence type="ECO:0000313" key="2">
    <source>
        <dbReference type="EMBL" id="GGJ76066.1"/>
    </source>
</evidence>
<dbReference type="InterPro" id="IPR050570">
    <property type="entry name" value="Cell_wall_metabolism_enzyme"/>
</dbReference>
<accession>A0ABQ2DXK0</accession>
<organism evidence="2 3">
    <name type="scientific">Virgibacillus kapii</name>
    <dbReference type="NCBI Taxonomy" id="1638645"/>
    <lineage>
        <taxon>Bacteria</taxon>
        <taxon>Bacillati</taxon>
        <taxon>Bacillota</taxon>
        <taxon>Bacilli</taxon>
        <taxon>Bacillales</taxon>
        <taxon>Bacillaceae</taxon>
        <taxon>Virgibacillus</taxon>
    </lineage>
</organism>
<dbReference type="SUPFAM" id="SSF51261">
    <property type="entry name" value="Duplicated hybrid motif"/>
    <property type="match status" value="1"/>
</dbReference>